<evidence type="ECO:0000313" key="3">
    <source>
        <dbReference type="Proteomes" id="UP000028870"/>
    </source>
</evidence>
<dbReference type="Proteomes" id="UP000028870">
    <property type="component" value="Unassembled WGS sequence"/>
</dbReference>
<reference evidence="2" key="1">
    <citation type="submission" date="2014-03" db="EMBL/GenBank/DDBJ databases">
        <title>Draft Genome Sequence of Mycobacterium cosmeticum DSM 44829.</title>
        <authorList>
            <person name="Croce O."/>
            <person name="Robert C."/>
            <person name="Raoult D."/>
            <person name="Drancourt M."/>
        </authorList>
    </citation>
    <scope>NUCLEOTIDE SEQUENCE [LARGE SCALE GENOMIC DNA]</scope>
    <source>
        <strain evidence="2">DSM 44829</strain>
    </source>
</reference>
<dbReference type="eggNOG" id="ENOG503293T">
    <property type="taxonomic scope" value="Bacteria"/>
</dbReference>
<proteinExistence type="predicted"/>
<protein>
    <submittedName>
        <fullName evidence="2">Rep protein</fullName>
    </submittedName>
</protein>
<feature type="compositionally biased region" description="Basic and acidic residues" evidence="1">
    <location>
        <begin position="176"/>
        <end position="190"/>
    </location>
</feature>
<dbReference type="STRING" id="258533.BN977_06327"/>
<sequence>MARNQCANRDLLSTRSARVSSAWPAPLGGAIAPTPRAVRALANERRRGWVERAGACAPRAPMWTSRQGWLEGLQNWAQSPALGRLCAAERVSITAVTLLSIAAVMAEHADHATGRHVAVTRATIASRVGCDVRTVTAAWRVLRLSQWAVEAQRGHGSPGTPSIGRRPSVYHLVPRREPRPVNRPVVHDFHLPPSGGLSLSPPVGSNSPSERASAPANKISDPKNRPAHRRRITPRPLAVQRLAAALVAGTHGLNRVHIGTICDALTTAGIDPTVWTARAITEALNADMRTRGWTWPDDIANPGAFLSSRLRRLSWAPPQLPTESGGYAAASIDQTPRSEPLTDAARARITAAQEEIRRVLRGRAKRTAAEPHRRTPSTRSATAVRPIVRPMTASTATDPEKAASQSAVVRHGWRTEFVRPTADRHR</sequence>
<accession>W9BMJ0</accession>
<evidence type="ECO:0000313" key="2">
    <source>
        <dbReference type="EMBL" id="CDO11485.1"/>
    </source>
</evidence>
<comment type="caution">
    <text evidence="2">The sequence shown here is derived from an EMBL/GenBank/DDBJ whole genome shotgun (WGS) entry which is preliminary data.</text>
</comment>
<feature type="region of interest" description="Disordered" evidence="1">
    <location>
        <begin position="176"/>
        <end position="235"/>
    </location>
</feature>
<gene>
    <name evidence="2" type="ORF">BN977_06327</name>
</gene>
<organism evidence="2 3">
    <name type="scientific">Mycolicibacterium cosmeticum</name>
    <dbReference type="NCBI Taxonomy" id="258533"/>
    <lineage>
        <taxon>Bacteria</taxon>
        <taxon>Bacillati</taxon>
        <taxon>Actinomycetota</taxon>
        <taxon>Actinomycetes</taxon>
        <taxon>Mycobacteriales</taxon>
        <taxon>Mycobacteriaceae</taxon>
        <taxon>Mycolicibacterium</taxon>
    </lineage>
</organism>
<dbReference type="AlphaFoldDB" id="W9BMJ0"/>
<name>W9BMJ0_MYCCO</name>
<dbReference type="EMBL" id="CCBB010000004">
    <property type="protein sequence ID" value="CDO11485.1"/>
    <property type="molecule type" value="Genomic_DNA"/>
</dbReference>
<evidence type="ECO:0000256" key="1">
    <source>
        <dbReference type="SAM" id="MobiDB-lite"/>
    </source>
</evidence>
<keyword evidence="3" id="KW-1185">Reference proteome</keyword>
<reference evidence="2" key="2">
    <citation type="submission" date="2014-03" db="EMBL/GenBank/DDBJ databases">
        <authorList>
            <person name="Urmite Genomes"/>
        </authorList>
    </citation>
    <scope>NUCLEOTIDE SEQUENCE</scope>
    <source>
        <strain evidence="2">DSM 44829</strain>
    </source>
</reference>
<feature type="compositionally biased region" description="Low complexity" evidence="1">
    <location>
        <begin position="191"/>
        <end position="209"/>
    </location>
</feature>